<proteinExistence type="predicted"/>
<dbReference type="InterPro" id="IPR001846">
    <property type="entry name" value="VWF_type-D"/>
</dbReference>
<comment type="caution">
    <text evidence="3">The sequence shown here is derived from an EMBL/GenBank/DDBJ whole genome shotgun (WGS) entry which is preliminary data.</text>
</comment>
<feature type="domain" description="VWFD" evidence="2">
    <location>
        <begin position="237"/>
        <end position="424"/>
    </location>
</feature>
<gene>
    <name evidence="3" type="ORF">Phou_050430</name>
</gene>
<evidence type="ECO:0000259" key="2">
    <source>
        <dbReference type="PROSITE" id="PS51233"/>
    </source>
</evidence>
<dbReference type="Proteomes" id="UP000482800">
    <property type="component" value="Unassembled WGS sequence"/>
</dbReference>
<dbReference type="AlphaFoldDB" id="A0A6V8K6N3"/>
<evidence type="ECO:0000313" key="4">
    <source>
        <dbReference type="Proteomes" id="UP000482800"/>
    </source>
</evidence>
<evidence type="ECO:0000256" key="1">
    <source>
        <dbReference type="SAM" id="MobiDB-lite"/>
    </source>
</evidence>
<evidence type="ECO:0000313" key="3">
    <source>
        <dbReference type="EMBL" id="GFJ80863.1"/>
    </source>
</evidence>
<dbReference type="PROSITE" id="PS51233">
    <property type="entry name" value="VWFD"/>
    <property type="match status" value="1"/>
</dbReference>
<name>A0A6V8K6N3_9ACTN</name>
<feature type="region of interest" description="Disordered" evidence="1">
    <location>
        <begin position="486"/>
        <end position="514"/>
    </location>
</feature>
<reference evidence="3 4" key="2">
    <citation type="submission" date="2020-03" db="EMBL/GenBank/DDBJ databases">
        <authorList>
            <person name="Ichikawa N."/>
            <person name="Kimura A."/>
            <person name="Kitahashi Y."/>
            <person name="Uohara A."/>
        </authorList>
    </citation>
    <scope>NUCLEOTIDE SEQUENCE [LARGE SCALE GENOMIC DNA]</scope>
    <source>
        <strain evidence="3 4">NBRC 108639</strain>
    </source>
</reference>
<keyword evidence="4" id="KW-1185">Reference proteome</keyword>
<dbReference type="EMBL" id="BLPF01000002">
    <property type="protein sequence ID" value="GFJ80863.1"/>
    <property type="molecule type" value="Genomic_DNA"/>
</dbReference>
<protein>
    <recommendedName>
        <fullName evidence="2">VWFD domain-containing protein</fullName>
    </recommendedName>
</protein>
<sequence length="514" mass="54726">MRNAYTLQLNTNYFPTTAESCQTHPGCQGWQQFVLANDGAQAYVYIQYWLRNYNAECPDGWDEHYPFPGDVTAISCYQNTAAVPAANMPITAMETFELIGIENGNPILDSAMFRYDTQGTPPETKLLRVTAGSTVNPGQEWRQAEFNVFGYGNGSDAIFNPDNPDNPGHADYHDADMHVRTQINYGGLSKPRCVNGGFSDEANNLNFVASKPAATGTAPAILVHQGSTGGIALNGCDVAAIIGDTHQYTSAGLAYDFQATGDFIEAQVGTMFEVQTRKANTPSWANASVNRSVGVRMSGSRVTVCDGSRLVVNGTTTGLASGASLRLPTGVNIERVDNSYTVSDPSGNGVRITGYGSHTDVKVGIADRSAAVRGLLGNPDNDPTRLEAKDGRQFTVPVPFNLLYGVFGNSWRVSPSASLLQPCTTVAAANPSSPFYAGHLPSQIRQRAQDLCNARGTAQGWLDACVLDVVVLGDHAVGVYTDQPEPAVLGNPPQPPIPCSGSGPCPRNGPVQPR</sequence>
<dbReference type="Pfam" id="PF00094">
    <property type="entry name" value="VWD"/>
    <property type="match status" value="1"/>
</dbReference>
<organism evidence="3 4">
    <name type="scientific">Phytohabitans houttuyneae</name>
    <dbReference type="NCBI Taxonomy" id="1076126"/>
    <lineage>
        <taxon>Bacteria</taxon>
        <taxon>Bacillati</taxon>
        <taxon>Actinomycetota</taxon>
        <taxon>Actinomycetes</taxon>
        <taxon>Micromonosporales</taxon>
        <taxon>Micromonosporaceae</taxon>
    </lineage>
</organism>
<accession>A0A6V8K6N3</accession>
<reference evidence="3 4" key="1">
    <citation type="submission" date="2020-03" db="EMBL/GenBank/DDBJ databases">
        <title>Whole genome shotgun sequence of Phytohabitans houttuyneae NBRC 108639.</title>
        <authorList>
            <person name="Komaki H."/>
            <person name="Tamura T."/>
        </authorList>
    </citation>
    <scope>NUCLEOTIDE SEQUENCE [LARGE SCALE GENOMIC DNA]</scope>
    <source>
        <strain evidence="3 4">NBRC 108639</strain>
    </source>
</reference>